<reference evidence="3" key="1">
    <citation type="submission" date="2021-02" db="EMBL/GenBank/DDBJ databases">
        <authorList>
            <person name="Dougan E. K."/>
            <person name="Rhodes N."/>
            <person name="Thang M."/>
            <person name="Chan C."/>
        </authorList>
    </citation>
    <scope>NUCLEOTIDE SEQUENCE</scope>
</reference>
<feature type="compositionally biased region" description="Basic and acidic residues" evidence="1">
    <location>
        <begin position="364"/>
        <end position="376"/>
    </location>
</feature>
<evidence type="ECO:0000313" key="3">
    <source>
        <dbReference type="EMBL" id="CAE8627240.1"/>
    </source>
</evidence>
<feature type="region of interest" description="Disordered" evidence="1">
    <location>
        <begin position="364"/>
        <end position="385"/>
    </location>
</feature>
<accession>A0A813GJH5</accession>
<keyword evidence="2" id="KW-0472">Membrane</keyword>
<comment type="caution">
    <text evidence="3">The sequence shown here is derived from an EMBL/GenBank/DDBJ whole genome shotgun (WGS) entry which is preliminary data.</text>
</comment>
<organism evidence="3 4">
    <name type="scientific">Polarella glacialis</name>
    <name type="common">Dinoflagellate</name>
    <dbReference type="NCBI Taxonomy" id="89957"/>
    <lineage>
        <taxon>Eukaryota</taxon>
        <taxon>Sar</taxon>
        <taxon>Alveolata</taxon>
        <taxon>Dinophyceae</taxon>
        <taxon>Suessiales</taxon>
        <taxon>Suessiaceae</taxon>
        <taxon>Polarella</taxon>
    </lineage>
</organism>
<dbReference type="Proteomes" id="UP000654075">
    <property type="component" value="Unassembled WGS sequence"/>
</dbReference>
<dbReference type="EMBL" id="CAJNNV010029131">
    <property type="protein sequence ID" value="CAE8627240.1"/>
    <property type="molecule type" value="Genomic_DNA"/>
</dbReference>
<dbReference type="OrthoDB" id="414645at2759"/>
<feature type="transmembrane region" description="Helical" evidence="2">
    <location>
        <begin position="3569"/>
        <end position="3592"/>
    </location>
</feature>
<feature type="region of interest" description="Disordered" evidence="1">
    <location>
        <begin position="1015"/>
        <end position="1101"/>
    </location>
</feature>
<feature type="region of interest" description="Disordered" evidence="1">
    <location>
        <begin position="2989"/>
        <end position="3010"/>
    </location>
</feature>
<keyword evidence="2" id="KW-1133">Transmembrane helix</keyword>
<evidence type="ECO:0000256" key="1">
    <source>
        <dbReference type="SAM" id="MobiDB-lite"/>
    </source>
</evidence>
<feature type="compositionally biased region" description="Polar residues" evidence="1">
    <location>
        <begin position="3001"/>
        <end position="3010"/>
    </location>
</feature>
<feature type="region of interest" description="Disordered" evidence="1">
    <location>
        <begin position="728"/>
        <end position="760"/>
    </location>
</feature>
<evidence type="ECO:0000256" key="2">
    <source>
        <dbReference type="SAM" id="Phobius"/>
    </source>
</evidence>
<feature type="compositionally biased region" description="Basic and acidic residues" evidence="1">
    <location>
        <begin position="1044"/>
        <end position="1056"/>
    </location>
</feature>
<proteinExistence type="predicted"/>
<evidence type="ECO:0000313" key="4">
    <source>
        <dbReference type="Proteomes" id="UP000654075"/>
    </source>
</evidence>
<feature type="region of interest" description="Disordered" evidence="1">
    <location>
        <begin position="3251"/>
        <end position="3276"/>
    </location>
</feature>
<name>A0A813GJH5_POLGL</name>
<feature type="region of interest" description="Disordered" evidence="1">
    <location>
        <begin position="1307"/>
        <end position="1407"/>
    </location>
</feature>
<keyword evidence="4" id="KW-1185">Reference proteome</keyword>
<sequence length="3613" mass="400621">MLASMSLSEESSLVEGLVNEVLTSGKLLTGIQKEIIERLNETFVTETRPELQKRHDSGQQLLNKHLAGFARCDGDLVETSQSVSTLNSEQSSLESAHTECVAEEGSLQGEQKMMQEELTAYLTAIQPPSSVMPEQRAPTPDLDNYIAQNLEFFENLQSSYALLKTQISTVEAEVDAKTAGCAEGRLIFDAKFCLWKTEETLKTAHSNAEGRQADRDALVKVQCYLAMLLDGSTTQGKMKACNDNAAGHTFSLDIVEPRVPDIDRQLLDGLGAPGSQAQCAAAPAATTTMQAVTYAVTYAATYAVTMNSDALTIRAGYSERGDKASALCMPAASPVELDYSLRSLGESQERSCSHVIPGCFEVPSRLDDDSTGRTSDKPPIMPSAPDPWLTIQPSGAYRVLEVVARMGHEKIANSISSTAMKLETISMTQINSGLEWLMNKEAKYLIFHEERGEEVEDFTIFDAILTACHVDMKPNDLAVLVTAWPHTYLPDGALAASLPNNTMPTGLNVYMPYEFQICKHRWLDNPTEEFCPWEQKSDINILRYCDGSYMALLPGPLRQQGNWWVVPNPRMPYDLQDKCWLCPGDRRFIETTVEVWSREATRCLETKIPWRAPCGGFRVFACKDCACRELLQLVNENMDEDPTEQMVDDLFQGLAEATSNRRNNNRWSSARGPMEAHERANLATSFSGREMASAPNTPPGAYLRYLRRQAMDYPPSPANSFAPTVVSAVGSAPPSSHQQRPQMIRPPQQQMMQPPPQQQMMQPQPMMQQLQSSMHRPYLSSLGSYGHMSLMKEAPWNMRMYPDIPMGAYSSQQQPMMMPGYPMTSGPMPQSYASQEFPPQLPTYEATQEALDSKKRQRHQRELLRLATMSDKEFYAQDQQVADEWHASKTESDRINDPEVLTDRADAARTAAATMQEAREERARCDKEEAKAGIGEPAEAPPPRPYNVWPQARGTEGARLRENPLQLTIKRRNDSGKLDFDGARVLRENDRHAGRCRTTRLVRVMVEADGLQEAAPLSATSPRSRVLRPEVGLDQGQPMSNDGRTGELQERMRQNPHDPAATGRGVFPQDAGGPDEGLDDTFGSSEIQGPQAHQRRRDGPNDDTCRAIWKLMGTCGVDPKTHLRPGDVLKSYFRKNKTETYQFWRLQLQQMERPGPQHSKPYPGKDDRKVALTHVTTEQGIMGIMKDKRIKAMPDDEGEVGTTIYGNACLLETDPRWAQRNKTEMGRVAYRAQKMAKEHCGIGIEIQACGTQITLPAGTTVHEQVKVTADSSAVVRDKRANRWAISEWNGAMTALWVFKTPTFMTGHFSPPSSPERFIERQETDSPAPERRRRGRSPTPDRRRSKRNSASPSTAQDRRRSKRSPPTTEAAGHKRSLNMTANASQFGPCRSRVWGPLLPTQRSTTMDHPGIPDADAASMLNRASMQNRSSNRDLTEEPLPPIVPAAIQWPQLCRNQAPFTGIGGYLWEDDKLGWCWTEDSRDRIGHCIMCDNLLNELPTEKALLYTKLCARLDPERRLSVLTVGKLNDWDAVEMRSHLEKHLGTGRTAVPVQPRNLWSSSCASSHGDTLSFLSHFRMQAMAGFSSLVGLVCVAATITAEDPWTCVNDNITTDEKLRKNIEPACAGNDLDVTYQSCTAPCCGCWKAYWPELLDLWGRCGVPASTFKGEGTVGSYKAKEDWYCGNGVWGTCVVPKWDAAQAQLTECTSGPDQSKLKEPFGLYRNRRSEAESCACLAQAYRALDSILRECQVPSWLWFKGYSQRRFTDNHCGSLDSGEAAFNVTKKWSFLGDFTSNSVVKGRKQEAFVGILPVALAAAITAEDPWTCVNDNITTDEKLRKKIEPACAGNDLDVTYQSCTAPCCGCWKAYWPELLDLWGRCGVPASTFKGEGTVGSYKAKEDWYCGNGVWGTCVVPKWDAAQAQLTECTSGPDQSKLKEPFGLYRNRRSEAESCACLAQAYRALDSILRECQVPSWLWFKGYSQRRFTDNHCGSLDSGEAAFNVTKKWSFLGDFTSNSVVKGRKQEAFVGILPVALAAAITAEDPWTCVNDNITTDEKLRKKIEPACAGNDLDVTYQSCTAPCCGCWKAYWPELLDLWGRCGVPASTFKGEGTVGSYKAKEDWYCGNGVWGTCVVPKWDAAQAQLTECTSGPDQSKLKEPFGLYRNRRSEAESCACLAQAYRALDSILRECQVPSWLWFKGYSQRRFTDNHCGSLDSGEAAFNVTKKWSFLGDFTSNSVVKGRKQEAFVGILPVALAAAITAEDPWTCVNDNITTDEKLRKKIEPACAGNDLDVTYQSCTAPCCGCWKAYWPELLDLWGRCGVPASTFKGEGIVGSYKAKEDWYCGNGVWGTCVVPKWDAAQAQLTECASGPDQSKLKEPFGLYRNRRSEAESCACLAQAYRALDSILRECQVPSWLWFKGYSERRLRQAGFGPGEPEVLAQACDVDGGDQANFMAQLGFVEDDVVEFNKAYDGLAVVFDHCLCKRTSRLHAEVDPNRRAAIELEEKIRWAAEVIKILKDAKLPIVLAAEMAMDPDRALASCTGGARARTIRKRVREFWKLRGWLMRVHAVLWPLHAGHLVDDLLDRGDEPCARTVPGSVVSAVRFLERCGDVGADSAVADDRLVTAVLQDLTIQLSVGAPATRKAAMYLVVMVLALEFYVVDETNVVYTRVFAWVKLIKLWCSLRHDDCLGVRPELLRLLPRGLEGFELMGQGSFCFARDYLLPMPMESLQGAVAKPVDWAAATAMSRALLVDLKEVWRKDGTWVSVPDSPLFLNKSAATLHSEHSERNWLPSLAALEDVPKIQRDCLGRWMPDASDDYARTARQVVYGIQKLIVKKFQTNPVGLDEDTGKSEMEAYLDKKGLGSLEVKRVMKKLDVKAMLARDSVVAVPAGQPDPVDALLGNDGFGPASVGSLLGSDAPRARTKYFITYTAKRKISRLRLTGGCHRVPGLDVKDYEFVDDKDQLEWNAFCHSCWRQGRTPEEEDREAILATGGLASEVPEQGGDVSSTDESHSIGASSQAFQRRILGKQTAGELGPSRLFTRYERRRLGQCGLFFLRDTNGAGPLTLPAACPTDAMISDAARPPWKPGHNVLHCARVVCLFLGLHDCPVGHCLNLEWFQVFESLFMRRVALVLAAWESSKDQVLADDRCKVEVEDLREVTSVEDYRQLSDHVLGAQVKGLESKSETGQVICKPSWAQVLHYDYEVRKFAYAAIRNGAKPNISSALKDACRDAQTLQLHLVGPMILCARAERDAGASSGSGLKRKRTWDEAPEDSWRMPVEGGRGPWNSAGGASPDSWASLFGTGGYSAQAGYAQQIEAKLLVLKAAREKVPSGATVTVVEGCLHFAASQNSFATVEVACILPLRKTASPQLKIVNDNIKTDEKLRKKIEPACAGNDLDVTYQSCTAPCCGCWKAYWPELLDLWGRCGVLASTFKGEGTVGSYKAKEDWYCGNGVWGTCVVPKWDAAQAQLTECTSGPDQSKLKEPFGLYRNRRSEAESCACLVQAYRALDSILRECQVPSWLWFKGYSERRFTDNHCGSLDSGEAAFNVTKKWSFLGDFTSNSVVKGRKQEAFVGILPVALAAGAVMMIGASVLVRSWREQMLPSYRRALLLADQS</sequence>
<feature type="compositionally biased region" description="Basic and acidic residues" evidence="1">
    <location>
        <begin position="1316"/>
        <end position="1329"/>
    </location>
</feature>
<keyword evidence="2" id="KW-0812">Transmembrane</keyword>
<protein>
    <submittedName>
        <fullName evidence="3">Uncharacterized protein</fullName>
    </submittedName>
</protein>
<gene>
    <name evidence="3" type="ORF">PGLA1383_LOCUS44043</name>
</gene>